<dbReference type="InterPro" id="IPR035965">
    <property type="entry name" value="PAS-like_dom_sf"/>
</dbReference>
<evidence type="ECO:0000313" key="3">
    <source>
        <dbReference type="Proteomes" id="UP000278035"/>
    </source>
</evidence>
<dbReference type="Gene3D" id="3.30.70.270">
    <property type="match status" value="1"/>
</dbReference>
<dbReference type="KEGG" id="slj:EGC82_20885"/>
<name>A0A3G8LZY8_9GAMM</name>
<dbReference type="Gene3D" id="3.30.450.20">
    <property type="entry name" value="PAS domain"/>
    <property type="match status" value="1"/>
</dbReference>
<feature type="domain" description="GGDEF" evidence="1">
    <location>
        <begin position="277"/>
        <end position="409"/>
    </location>
</feature>
<dbReference type="OrthoDB" id="5800589at2"/>
<dbReference type="EMBL" id="CP034015">
    <property type="protein sequence ID" value="AZG74994.1"/>
    <property type="molecule type" value="Genomic_DNA"/>
</dbReference>
<gene>
    <name evidence="2" type="ORF">EGC82_20885</name>
</gene>
<dbReference type="AlphaFoldDB" id="A0A3G8LZY8"/>
<dbReference type="Pfam" id="PF00990">
    <property type="entry name" value="GGDEF"/>
    <property type="match status" value="1"/>
</dbReference>
<dbReference type="PANTHER" id="PTHR44757:SF2">
    <property type="entry name" value="BIOFILM ARCHITECTURE MAINTENANCE PROTEIN MBAA"/>
    <property type="match status" value="1"/>
</dbReference>
<dbReference type="SMART" id="SM00267">
    <property type="entry name" value="GGDEF"/>
    <property type="match status" value="1"/>
</dbReference>
<dbReference type="RefSeq" id="WP_124732461.1">
    <property type="nucleotide sequence ID" value="NZ_CBCSKC010000002.1"/>
</dbReference>
<dbReference type="SUPFAM" id="SSF55073">
    <property type="entry name" value="Nucleotide cyclase"/>
    <property type="match status" value="1"/>
</dbReference>
<dbReference type="Proteomes" id="UP000278035">
    <property type="component" value="Chromosome"/>
</dbReference>
<dbReference type="InterPro" id="IPR000160">
    <property type="entry name" value="GGDEF_dom"/>
</dbReference>
<sequence length="409" mass="46199">MDFDAHYGVVIHQDFIPLYADDNYAKIFGYNTAQDILALKSVLELIDPELQDVAAHTYYALMSGIEKPQVRSYINRNRLGLKLNVLAIEHIVEWQGRAALKITIVDLTESTTLKQALVQSESRYQQLVYGSVQGVLVHRNFSPLYCNQTLAQLFGYPNIQSIMSLASILDVIEPSYQEQRLDANAALLANKVKPHPVEIKCLHLSGRIIWVKLIETVISWEQQPAIQVTMIDVTESYLLKDKLDKQIYVDCLTKALNRRGFIHFSQQLMTHSSLVHQHLYCVLMGIDDLKQINHLFGHDMGDKALIHFAQHCQSKLAETDLIARWSGDEFIAIVQASSKSIALKIAESIRHSIEHTALIEPESGKYIRFSACVGISNWQADDTIDSLILRADSALEQARSQITSQLVFA</sequence>
<dbReference type="PROSITE" id="PS50887">
    <property type="entry name" value="GGDEF"/>
    <property type="match status" value="1"/>
</dbReference>
<organism evidence="2 3">
    <name type="scientific">Shewanella livingstonensis</name>
    <dbReference type="NCBI Taxonomy" id="150120"/>
    <lineage>
        <taxon>Bacteria</taxon>
        <taxon>Pseudomonadati</taxon>
        <taxon>Pseudomonadota</taxon>
        <taxon>Gammaproteobacteria</taxon>
        <taxon>Alteromonadales</taxon>
        <taxon>Shewanellaceae</taxon>
        <taxon>Shewanella</taxon>
    </lineage>
</organism>
<dbReference type="CDD" id="cd01949">
    <property type="entry name" value="GGDEF"/>
    <property type="match status" value="1"/>
</dbReference>
<dbReference type="InterPro" id="IPR029787">
    <property type="entry name" value="Nucleotide_cyclase"/>
</dbReference>
<dbReference type="InterPro" id="IPR000014">
    <property type="entry name" value="PAS"/>
</dbReference>
<reference evidence="3" key="1">
    <citation type="submission" date="2018-11" db="EMBL/GenBank/DDBJ databases">
        <title>Shewanella sp. M2.</title>
        <authorList>
            <person name="Hwang Y.J."/>
            <person name="Hwang C.Y."/>
        </authorList>
    </citation>
    <scope>NUCLEOTIDE SEQUENCE [LARGE SCALE GENOMIC DNA]</scope>
    <source>
        <strain evidence="3">LMG 19866</strain>
    </source>
</reference>
<dbReference type="NCBIfam" id="TIGR00229">
    <property type="entry name" value="sensory_box"/>
    <property type="match status" value="1"/>
</dbReference>
<protein>
    <submittedName>
        <fullName evidence="2">Diguanylate cyclase</fullName>
    </submittedName>
</protein>
<keyword evidence="3" id="KW-1185">Reference proteome</keyword>
<evidence type="ECO:0000313" key="2">
    <source>
        <dbReference type="EMBL" id="AZG74994.1"/>
    </source>
</evidence>
<accession>A0A3G8LZY8</accession>
<dbReference type="InterPro" id="IPR052155">
    <property type="entry name" value="Biofilm_reg_signaling"/>
</dbReference>
<dbReference type="NCBIfam" id="TIGR00254">
    <property type="entry name" value="GGDEF"/>
    <property type="match status" value="1"/>
</dbReference>
<dbReference type="PANTHER" id="PTHR44757">
    <property type="entry name" value="DIGUANYLATE CYCLASE DGCP"/>
    <property type="match status" value="1"/>
</dbReference>
<dbReference type="Pfam" id="PF13188">
    <property type="entry name" value="PAS_8"/>
    <property type="match status" value="1"/>
</dbReference>
<evidence type="ECO:0000259" key="1">
    <source>
        <dbReference type="PROSITE" id="PS50887"/>
    </source>
</evidence>
<dbReference type="InterPro" id="IPR043128">
    <property type="entry name" value="Rev_trsase/Diguanyl_cyclase"/>
</dbReference>
<dbReference type="SUPFAM" id="SSF55785">
    <property type="entry name" value="PYP-like sensor domain (PAS domain)"/>
    <property type="match status" value="2"/>
</dbReference>
<proteinExistence type="predicted"/>